<proteinExistence type="predicted"/>
<name>A0A6B0U9J4_IXORI</name>
<accession>A0A6B0U9J4</accession>
<reference evidence="1" key="1">
    <citation type="submission" date="2019-12" db="EMBL/GenBank/DDBJ databases">
        <title>An insight into the sialome of adult female Ixodes ricinus ticks feeding for 6 days.</title>
        <authorList>
            <person name="Perner J."/>
            <person name="Ribeiro J.M.C."/>
        </authorList>
    </citation>
    <scope>NUCLEOTIDE SEQUENCE</scope>
    <source>
        <strain evidence="1">Semi-engorged</strain>
        <tissue evidence="1">Salivary glands</tissue>
    </source>
</reference>
<evidence type="ECO:0000313" key="1">
    <source>
        <dbReference type="EMBL" id="MXU84786.1"/>
    </source>
</evidence>
<sequence length="82" mass="9134">MSFSSILLFSSANPTAAAKFVAQVAKRRGGGSKLCAFQYHVFYSLVRPFAFGSITIQFLILCTICPSPQYCRFCLERQRTPS</sequence>
<protein>
    <submittedName>
        <fullName evidence="1">Putative secreted protein</fullName>
    </submittedName>
</protein>
<organism evidence="1">
    <name type="scientific">Ixodes ricinus</name>
    <name type="common">Common tick</name>
    <name type="synonym">Acarus ricinus</name>
    <dbReference type="NCBI Taxonomy" id="34613"/>
    <lineage>
        <taxon>Eukaryota</taxon>
        <taxon>Metazoa</taxon>
        <taxon>Ecdysozoa</taxon>
        <taxon>Arthropoda</taxon>
        <taxon>Chelicerata</taxon>
        <taxon>Arachnida</taxon>
        <taxon>Acari</taxon>
        <taxon>Parasitiformes</taxon>
        <taxon>Ixodida</taxon>
        <taxon>Ixodoidea</taxon>
        <taxon>Ixodidae</taxon>
        <taxon>Ixodinae</taxon>
        <taxon>Ixodes</taxon>
    </lineage>
</organism>
<dbReference type="EMBL" id="GIFC01002703">
    <property type="protein sequence ID" value="MXU84786.1"/>
    <property type="molecule type" value="Transcribed_RNA"/>
</dbReference>
<dbReference type="AlphaFoldDB" id="A0A6B0U9J4"/>